<dbReference type="Proteomes" id="UP000591948">
    <property type="component" value="Unassembled WGS sequence"/>
</dbReference>
<gene>
    <name evidence="2" type="ORF">HKBW3S33_02474</name>
</gene>
<feature type="region of interest" description="Disordered" evidence="1">
    <location>
        <begin position="30"/>
        <end position="80"/>
    </location>
</feature>
<sequence length="80" mass="9145">DIVHEAVVREYMLEQIIGHIWRDATAIEGNEKPAKKSEEKKAAKTAARRGRPKKGQERPKEEKRIDRQVRQSVEGIAEGL</sequence>
<comment type="caution">
    <text evidence="2">The sequence shown here is derived from an EMBL/GenBank/DDBJ whole genome shotgun (WGS) entry which is preliminary data.</text>
</comment>
<dbReference type="AlphaFoldDB" id="A0A6V8P9W7"/>
<evidence type="ECO:0000313" key="2">
    <source>
        <dbReference type="EMBL" id="GFP29058.1"/>
    </source>
</evidence>
<keyword evidence="3" id="KW-1185">Reference proteome</keyword>
<organism evidence="2 3">
    <name type="scientific">Candidatus Hakubella thermalkaliphila</name>
    <dbReference type="NCBI Taxonomy" id="2754717"/>
    <lineage>
        <taxon>Bacteria</taxon>
        <taxon>Bacillati</taxon>
        <taxon>Actinomycetota</taxon>
        <taxon>Actinomycetota incertae sedis</taxon>
        <taxon>Candidatus Hakubellales</taxon>
        <taxon>Candidatus Hakubellaceae</taxon>
        <taxon>Candidatus Hakubella</taxon>
    </lineage>
</organism>
<feature type="compositionally biased region" description="Basic and acidic residues" evidence="1">
    <location>
        <begin position="54"/>
        <end position="69"/>
    </location>
</feature>
<dbReference type="EMBL" id="BLRY01000606">
    <property type="protein sequence ID" value="GFP29058.1"/>
    <property type="molecule type" value="Genomic_DNA"/>
</dbReference>
<evidence type="ECO:0000313" key="3">
    <source>
        <dbReference type="Proteomes" id="UP000591948"/>
    </source>
</evidence>
<reference evidence="2 3" key="1">
    <citation type="journal article" date="2020" name="Front. Microbiol.">
        <title>Single-cell genomics of novel Actinobacteria with the Wood-Ljungdahl pathway discovered in a serpentinizing system.</title>
        <authorList>
            <person name="Merino N."/>
            <person name="Kawai M."/>
            <person name="Boyd E.S."/>
            <person name="Colman D.R."/>
            <person name="McGlynn S.E."/>
            <person name="Nealson K.H."/>
            <person name="Kurokawa K."/>
            <person name="Hongoh Y."/>
        </authorList>
    </citation>
    <scope>NUCLEOTIDE SEQUENCE [LARGE SCALE GENOMIC DNA]</scope>
    <source>
        <strain evidence="2 3">S33</strain>
    </source>
</reference>
<protein>
    <submittedName>
        <fullName evidence="2">Uncharacterized protein</fullName>
    </submittedName>
</protein>
<feature type="compositionally biased region" description="Basic and acidic residues" evidence="1">
    <location>
        <begin position="30"/>
        <end position="42"/>
    </location>
</feature>
<accession>A0A6V8P9W7</accession>
<feature type="non-terminal residue" evidence="2">
    <location>
        <position position="1"/>
    </location>
</feature>
<name>A0A6V8P9W7_9ACTN</name>
<evidence type="ECO:0000256" key="1">
    <source>
        <dbReference type="SAM" id="MobiDB-lite"/>
    </source>
</evidence>
<proteinExistence type="predicted"/>